<keyword evidence="8 11" id="KW-0472">Membrane</keyword>
<dbReference type="PANTHER" id="PTHR13046:SF0">
    <property type="entry name" value="CAAX PRENYL PROTEASE 2"/>
    <property type="match status" value="1"/>
</dbReference>
<feature type="transmembrane region" description="Helical" evidence="11">
    <location>
        <begin position="58"/>
        <end position="81"/>
    </location>
</feature>
<dbReference type="InterPro" id="IPR039731">
    <property type="entry name" value="Rce1"/>
</dbReference>
<keyword evidence="14" id="KW-1185">Reference proteome</keyword>
<evidence type="ECO:0000256" key="9">
    <source>
        <dbReference type="ARBA" id="ARBA00047280"/>
    </source>
</evidence>
<evidence type="ECO:0000256" key="1">
    <source>
        <dbReference type="ARBA" id="ARBA00004477"/>
    </source>
</evidence>
<dbReference type="PANTHER" id="PTHR13046">
    <property type="entry name" value="PROTEASE U48 CAAX PRENYL PROTEASE RCE1"/>
    <property type="match status" value="1"/>
</dbReference>
<dbReference type="EC" id="3.4.26.1" evidence="10"/>
<protein>
    <recommendedName>
        <fullName evidence="10">intramembrane prenyl-peptidase Rce1</fullName>
        <ecNumber evidence="10">3.4.26.1</ecNumber>
    </recommendedName>
</protein>
<evidence type="ECO:0000256" key="4">
    <source>
        <dbReference type="ARBA" id="ARBA00022692"/>
    </source>
</evidence>
<evidence type="ECO:0000256" key="10">
    <source>
        <dbReference type="ARBA" id="ARBA00049729"/>
    </source>
</evidence>
<comment type="subcellular location">
    <subcellularLocation>
        <location evidence="1">Endoplasmic reticulum membrane</location>
        <topology evidence="1">Multi-pass membrane protein</topology>
    </subcellularLocation>
</comment>
<evidence type="ECO:0000256" key="3">
    <source>
        <dbReference type="ARBA" id="ARBA00022670"/>
    </source>
</evidence>
<evidence type="ECO:0000256" key="6">
    <source>
        <dbReference type="ARBA" id="ARBA00022824"/>
    </source>
</evidence>
<dbReference type="GO" id="GO:0005789">
    <property type="term" value="C:endoplasmic reticulum membrane"/>
    <property type="evidence" value="ECO:0007669"/>
    <property type="project" value="UniProtKB-SubCell"/>
</dbReference>
<dbReference type="AlphaFoldDB" id="A0A640KIW3"/>
<evidence type="ECO:0000313" key="13">
    <source>
        <dbReference type="EMBL" id="GET89640.1"/>
    </source>
</evidence>
<dbReference type="EMBL" id="BLBS01000036">
    <property type="protein sequence ID" value="GET89640.1"/>
    <property type="molecule type" value="Genomic_DNA"/>
</dbReference>
<sequence length="285" mass="31563">MDLLQCAGASTAFIASFYVWPRERRFIFSALKSLEVASRDPTIYVDRDSDDAIRRRTLSFGICCIISGAYIAFGAAGLYAAPRRRTLAQLVSRSCFSTLLLFAGPLTEALYLRNFDTSESALMLCRNYVICPIGEELFYRGVLFSLLYRRPARARILVSAFFFSLSHMHLVASMACEAYRNSEHNIVDGRSPAKKERACWLSAGRTMCDLAVVTALFGLLSGYYYEHVCEGSIIAIAAAHALCNLIGPPQFTVLRSRRSTACEKAASAVVYAAGILAWACTLFHY</sequence>
<evidence type="ECO:0000313" key="14">
    <source>
        <dbReference type="Proteomes" id="UP000419144"/>
    </source>
</evidence>
<comment type="similarity">
    <text evidence="2">Belongs to the peptidase U48 family.</text>
</comment>
<keyword evidence="6" id="KW-0256">Endoplasmic reticulum</keyword>
<organism evidence="13 14">
    <name type="scientific">Leishmania tarentolae</name>
    <name type="common">Sauroleishmania tarentolae</name>
    <dbReference type="NCBI Taxonomy" id="5689"/>
    <lineage>
        <taxon>Eukaryota</taxon>
        <taxon>Discoba</taxon>
        <taxon>Euglenozoa</taxon>
        <taxon>Kinetoplastea</taxon>
        <taxon>Metakinetoplastina</taxon>
        <taxon>Trypanosomatida</taxon>
        <taxon>Trypanosomatidae</taxon>
        <taxon>Leishmaniinae</taxon>
        <taxon>Leishmania</taxon>
        <taxon>lizard Leishmania</taxon>
    </lineage>
</organism>
<evidence type="ECO:0000256" key="11">
    <source>
        <dbReference type="SAM" id="Phobius"/>
    </source>
</evidence>
<comment type="catalytic activity">
    <reaction evidence="9">
        <text>Hydrolyzes the peptide bond -P2-(S-farnesyl or geranylgeranyl)C-P1'-P2'-P3'-COOH where P1' and P2' are amino acids with aliphatic sidechains and P3' is any C-terminal residue.</text>
        <dbReference type="EC" id="3.4.26.1"/>
    </reaction>
</comment>
<evidence type="ECO:0000256" key="2">
    <source>
        <dbReference type="ARBA" id="ARBA00006897"/>
    </source>
</evidence>
<dbReference type="Proteomes" id="UP000419144">
    <property type="component" value="Unassembled WGS sequence"/>
</dbReference>
<evidence type="ECO:0000259" key="12">
    <source>
        <dbReference type="Pfam" id="PF02517"/>
    </source>
</evidence>
<evidence type="ECO:0000256" key="5">
    <source>
        <dbReference type="ARBA" id="ARBA00022801"/>
    </source>
</evidence>
<proteinExistence type="inferred from homology"/>
<gene>
    <name evidence="13" type="ORF">LtaPh_2628500</name>
</gene>
<dbReference type="OrthoDB" id="271604at2759"/>
<dbReference type="Pfam" id="PF02517">
    <property type="entry name" value="Rce1-like"/>
    <property type="match status" value="1"/>
</dbReference>
<keyword evidence="5" id="KW-0378">Hydrolase</keyword>
<dbReference type="GO" id="GO:0071586">
    <property type="term" value="P:CAAX-box protein processing"/>
    <property type="evidence" value="ECO:0007669"/>
    <property type="project" value="InterPro"/>
</dbReference>
<reference evidence="13" key="1">
    <citation type="submission" date="2019-11" db="EMBL/GenBank/DDBJ databases">
        <title>Leishmania tarentolae CDS.</title>
        <authorList>
            <person name="Goto Y."/>
            <person name="Yamagishi J."/>
        </authorList>
    </citation>
    <scope>NUCLEOTIDE SEQUENCE [LARGE SCALE GENOMIC DNA]</scope>
    <source>
        <strain evidence="13">Parrot Tar II</strain>
    </source>
</reference>
<feature type="domain" description="CAAX prenyl protease 2/Lysostaphin resistance protein A-like" evidence="12">
    <location>
        <begin position="119"/>
        <end position="246"/>
    </location>
</feature>
<keyword evidence="3 13" id="KW-0645">Protease</keyword>
<evidence type="ECO:0000256" key="7">
    <source>
        <dbReference type="ARBA" id="ARBA00022989"/>
    </source>
</evidence>
<dbReference type="VEuPathDB" id="TriTrypDB:LtaPh_2628500"/>
<accession>A0A640KIW3</accession>
<dbReference type="GO" id="GO:0004222">
    <property type="term" value="F:metalloendopeptidase activity"/>
    <property type="evidence" value="ECO:0007669"/>
    <property type="project" value="InterPro"/>
</dbReference>
<dbReference type="InterPro" id="IPR003675">
    <property type="entry name" value="Rce1/LyrA-like_dom"/>
</dbReference>
<name>A0A640KIW3_LEITA</name>
<evidence type="ECO:0000256" key="8">
    <source>
        <dbReference type="ARBA" id="ARBA00023136"/>
    </source>
</evidence>
<comment type="caution">
    <text evidence="13">The sequence shown here is derived from an EMBL/GenBank/DDBJ whole genome shotgun (WGS) entry which is preliminary data.</text>
</comment>
<keyword evidence="4 11" id="KW-0812">Transmembrane</keyword>
<keyword evidence="7 11" id="KW-1133">Transmembrane helix</keyword>